<reference evidence="2 3" key="1">
    <citation type="submission" date="2019-07" db="EMBL/GenBank/DDBJ databases">
        <title>complete genome sequencing of Ornithinimicrobium sp. H23M54.</title>
        <authorList>
            <person name="Bae J.-W."/>
            <person name="Lee S.-Y."/>
        </authorList>
    </citation>
    <scope>NUCLEOTIDE SEQUENCE [LARGE SCALE GENOMIC DNA]</scope>
    <source>
        <strain evidence="2 3">H23M54</strain>
    </source>
</reference>
<dbReference type="Proteomes" id="UP000315395">
    <property type="component" value="Chromosome"/>
</dbReference>
<dbReference type="EMBL" id="CP041616">
    <property type="protein sequence ID" value="QDO89930.1"/>
    <property type="molecule type" value="Genomic_DNA"/>
</dbReference>
<accession>A0A516GF16</accession>
<organism evidence="2 3">
    <name type="scientific">Ornithinimicrobium ciconiae</name>
    <dbReference type="NCBI Taxonomy" id="2594265"/>
    <lineage>
        <taxon>Bacteria</taxon>
        <taxon>Bacillati</taxon>
        <taxon>Actinomycetota</taxon>
        <taxon>Actinomycetes</taxon>
        <taxon>Micrococcales</taxon>
        <taxon>Ornithinimicrobiaceae</taxon>
        <taxon>Ornithinimicrobium</taxon>
    </lineage>
</organism>
<sequence>MDGITASDRHERQLLERVSAAAAELERTEAEANAARERRDQAVRAAVRAGVPGGLIAQGAGVSQGLVSRLTNAPRG</sequence>
<keyword evidence="1" id="KW-0175">Coiled coil</keyword>
<protein>
    <submittedName>
        <fullName evidence="2">Uncharacterized protein</fullName>
    </submittedName>
</protein>
<feature type="coiled-coil region" evidence="1">
    <location>
        <begin position="11"/>
        <end position="45"/>
    </location>
</feature>
<dbReference type="KEGG" id="orz:FNH13_17675"/>
<name>A0A516GF16_9MICO</name>
<evidence type="ECO:0000256" key="1">
    <source>
        <dbReference type="SAM" id="Coils"/>
    </source>
</evidence>
<dbReference type="AlphaFoldDB" id="A0A516GF16"/>
<evidence type="ECO:0000313" key="3">
    <source>
        <dbReference type="Proteomes" id="UP000315395"/>
    </source>
</evidence>
<gene>
    <name evidence="2" type="ORF">FNH13_17675</name>
</gene>
<keyword evidence="3" id="KW-1185">Reference proteome</keyword>
<evidence type="ECO:0000313" key="2">
    <source>
        <dbReference type="EMBL" id="QDO89930.1"/>
    </source>
</evidence>
<proteinExistence type="predicted"/>
<dbReference type="RefSeq" id="WP_143784650.1">
    <property type="nucleotide sequence ID" value="NZ_CP041616.1"/>
</dbReference>